<feature type="non-terminal residue" evidence="1">
    <location>
        <position position="158"/>
    </location>
</feature>
<dbReference type="EMBL" id="CAJNIZ010045517">
    <property type="protein sequence ID" value="CAE7722300.1"/>
    <property type="molecule type" value="Genomic_DNA"/>
</dbReference>
<protein>
    <submittedName>
        <fullName evidence="1">Uncharacterized protein</fullName>
    </submittedName>
</protein>
<comment type="caution">
    <text evidence="1">The sequence shown here is derived from an EMBL/GenBank/DDBJ whole genome shotgun (WGS) entry which is preliminary data.</text>
</comment>
<sequence length="158" mass="17704">DMTTEHRDVLSAFLDSGSSGNQPSSNHVVGMLKQMKEEVAGDLRELANMEKQRMDAMGSAQLHFARMLRLGELKVEAQMVKDDIKDKMDTQTASAHATITVEAWNDYKASQAEEIQALSETVEFLQKNDVQNTIRGALKSSSLVQRRPFSQHTSRYDS</sequence>
<evidence type="ECO:0000313" key="2">
    <source>
        <dbReference type="Proteomes" id="UP000649617"/>
    </source>
</evidence>
<name>A0A812X9N4_SYMPI</name>
<dbReference type="Proteomes" id="UP000649617">
    <property type="component" value="Unassembled WGS sequence"/>
</dbReference>
<organism evidence="1 2">
    <name type="scientific">Symbiodinium pilosum</name>
    <name type="common">Dinoflagellate</name>
    <dbReference type="NCBI Taxonomy" id="2952"/>
    <lineage>
        <taxon>Eukaryota</taxon>
        <taxon>Sar</taxon>
        <taxon>Alveolata</taxon>
        <taxon>Dinophyceae</taxon>
        <taxon>Suessiales</taxon>
        <taxon>Symbiodiniaceae</taxon>
        <taxon>Symbiodinium</taxon>
    </lineage>
</organism>
<reference evidence="1" key="1">
    <citation type="submission" date="2021-02" db="EMBL/GenBank/DDBJ databases">
        <authorList>
            <person name="Dougan E. K."/>
            <person name="Rhodes N."/>
            <person name="Thang M."/>
            <person name="Chan C."/>
        </authorList>
    </citation>
    <scope>NUCLEOTIDE SEQUENCE</scope>
</reference>
<evidence type="ECO:0000313" key="1">
    <source>
        <dbReference type="EMBL" id="CAE7722300.1"/>
    </source>
</evidence>
<proteinExistence type="predicted"/>
<dbReference type="AlphaFoldDB" id="A0A812X9N4"/>
<gene>
    <name evidence="1" type="ORF">SPIL2461_LOCUS20603</name>
</gene>
<accession>A0A812X9N4</accession>
<dbReference type="OrthoDB" id="441757at2759"/>
<keyword evidence="2" id="KW-1185">Reference proteome</keyword>